<sequence length="66" mass="7436">MSVQMSGDATYEWQPCSILFPRIGTMLSRHGVRTRVILPGHYLVRRSRTLGGRIYRRASGGEDDLG</sequence>
<gene>
    <name evidence="1" type="ORF">SAMN06295937_100286</name>
</gene>
<dbReference type="EMBL" id="FUYP01000002">
    <property type="protein sequence ID" value="SKB28732.1"/>
    <property type="molecule type" value="Genomic_DNA"/>
</dbReference>
<evidence type="ECO:0000313" key="2">
    <source>
        <dbReference type="Proteomes" id="UP000190044"/>
    </source>
</evidence>
<evidence type="ECO:0000313" key="1">
    <source>
        <dbReference type="EMBL" id="SKB28732.1"/>
    </source>
</evidence>
<protein>
    <submittedName>
        <fullName evidence="1">Uncharacterized protein</fullName>
    </submittedName>
</protein>
<dbReference type="Proteomes" id="UP000190044">
    <property type="component" value="Unassembled WGS sequence"/>
</dbReference>
<organism evidence="1 2">
    <name type="scientific">Sphingopyxis flava</name>
    <dbReference type="NCBI Taxonomy" id="1507287"/>
    <lineage>
        <taxon>Bacteria</taxon>
        <taxon>Pseudomonadati</taxon>
        <taxon>Pseudomonadota</taxon>
        <taxon>Alphaproteobacteria</taxon>
        <taxon>Sphingomonadales</taxon>
        <taxon>Sphingomonadaceae</taxon>
        <taxon>Sphingopyxis</taxon>
    </lineage>
</organism>
<name>A0A1T5A159_9SPHN</name>
<reference evidence="2" key="1">
    <citation type="submission" date="2017-02" db="EMBL/GenBank/DDBJ databases">
        <authorList>
            <person name="Varghese N."/>
            <person name="Submissions S."/>
        </authorList>
    </citation>
    <scope>NUCLEOTIDE SEQUENCE [LARGE SCALE GENOMIC DNA]</scope>
    <source>
        <strain evidence="2">R11H</strain>
    </source>
</reference>
<proteinExistence type="predicted"/>
<dbReference type="AlphaFoldDB" id="A0A1T5A159"/>
<accession>A0A1T5A159</accession>
<keyword evidence="2" id="KW-1185">Reference proteome</keyword>